<gene>
    <name evidence="10" type="primary">hisD</name>
    <name evidence="10" type="ORF">RWE15_16595</name>
</gene>
<dbReference type="Pfam" id="PF00815">
    <property type="entry name" value="Histidinol_dh"/>
    <property type="match status" value="1"/>
</dbReference>
<dbReference type="InterPro" id="IPR012131">
    <property type="entry name" value="Hstdl_DH"/>
</dbReference>
<dbReference type="InterPro" id="IPR016161">
    <property type="entry name" value="Ald_DH/histidinol_DH"/>
</dbReference>
<dbReference type="PANTHER" id="PTHR21256">
    <property type="entry name" value="HISTIDINOL DEHYDROGENASE HDH"/>
    <property type="match status" value="1"/>
</dbReference>
<dbReference type="PROSITE" id="PS00611">
    <property type="entry name" value="HISOL_DEHYDROGENASE"/>
    <property type="match status" value="1"/>
</dbReference>
<comment type="similarity">
    <text evidence="3 9">Belongs to the histidinol dehydrogenase family.</text>
</comment>
<evidence type="ECO:0000256" key="6">
    <source>
        <dbReference type="ARBA" id="ARBA00022833"/>
    </source>
</evidence>
<keyword evidence="11" id="KW-1185">Reference proteome</keyword>
<evidence type="ECO:0000313" key="11">
    <source>
        <dbReference type="Proteomes" id="UP001281447"/>
    </source>
</evidence>
<comment type="catalytic activity">
    <reaction evidence="8">
        <text>L-histidinol + 2 NAD(+) + H2O = L-histidine + 2 NADH + 3 H(+)</text>
        <dbReference type="Rhea" id="RHEA:20641"/>
        <dbReference type="ChEBI" id="CHEBI:15377"/>
        <dbReference type="ChEBI" id="CHEBI:15378"/>
        <dbReference type="ChEBI" id="CHEBI:57540"/>
        <dbReference type="ChEBI" id="CHEBI:57595"/>
        <dbReference type="ChEBI" id="CHEBI:57699"/>
        <dbReference type="ChEBI" id="CHEBI:57945"/>
        <dbReference type="EC" id="1.1.1.23"/>
    </reaction>
</comment>
<organism evidence="10 11">
    <name type="scientific">Tigheibacillus halophilus</name>
    <dbReference type="NCBI Taxonomy" id="361280"/>
    <lineage>
        <taxon>Bacteria</taxon>
        <taxon>Bacillati</taxon>
        <taxon>Bacillota</taxon>
        <taxon>Bacilli</taxon>
        <taxon>Bacillales</taxon>
        <taxon>Bacillaceae</taxon>
        <taxon>Tigheibacillus</taxon>
    </lineage>
</organism>
<dbReference type="NCBIfam" id="TIGR00069">
    <property type="entry name" value="hisD"/>
    <property type="match status" value="1"/>
</dbReference>
<dbReference type="EMBL" id="JAWDIP010000003">
    <property type="protein sequence ID" value="MDY0395743.1"/>
    <property type="molecule type" value="Genomic_DNA"/>
</dbReference>
<dbReference type="SUPFAM" id="SSF53720">
    <property type="entry name" value="ALDH-like"/>
    <property type="match status" value="1"/>
</dbReference>
<dbReference type="Gene3D" id="1.20.5.1300">
    <property type="match status" value="1"/>
</dbReference>
<evidence type="ECO:0000313" key="10">
    <source>
        <dbReference type="EMBL" id="MDY0395743.1"/>
    </source>
</evidence>
<name>A0ABU5CA80_9BACI</name>
<dbReference type="Gene3D" id="3.40.50.1980">
    <property type="entry name" value="Nitrogenase molybdenum iron protein domain"/>
    <property type="match status" value="2"/>
</dbReference>
<comment type="cofactor">
    <cofactor evidence="1">
        <name>Zn(2+)</name>
        <dbReference type="ChEBI" id="CHEBI:29105"/>
    </cofactor>
</comment>
<evidence type="ECO:0000256" key="3">
    <source>
        <dbReference type="ARBA" id="ARBA00010178"/>
    </source>
</evidence>
<dbReference type="InterPro" id="IPR001692">
    <property type="entry name" value="Histidinol_DH_CS"/>
</dbReference>
<evidence type="ECO:0000256" key="1">
    <source>
        <dbReference type="ARBA" id="ARBA00001947"/>
    </source>
</evidence>
<comment type="caution">
    <text evidence="10">The sequence shown here is derived from an EMBL/GenBank/DDBJ whole genome shotgun (WGS) entry which is preliminary data.</text>
</comment>
<keyword evidence="7 10" id="KW-0560">Oxidoreductase</keyword>
<dbReference type="PANTHER" id="PTHR21256:SF2">
    <property type="entry name" value="HISTIDINE BIOSYNTHESIS TRIFUNCTIONAL PROTEIN"/>
    <property type="match status" value="1"/>
</dbReference>
<evidence type="ECO:0000256" key="9">
    <source>
        <dbReference type="RuleBase" id="RU004175"/>
    </source>
</evidence>
<dbReference type="PRINTS" id="PR00083">
    <property type="entry name" value="HOLDHDRGNASE"/>
</dbReference>
<evidence type="ECO:0000256" key="8">
    <source>
        <dbReference type="ARBA" id="ARBA00049489"/>
    </source>
</evidence>
<proteinExistence type="inferred from homology"/>
<keyword evidence="6" id="KW-0862">Zinc</keyword>
<dbReference type="EC" id="1.1.1.23" evidence="4"/>
<sequence length="332" mass="35450">MLGQKVTPLGRAGIYIPGGKAAYPSTVFMNVLPAKIAGVPSIAITTPPGKDGKINPHVLVAAEMAGVEEVYKVGGVQAIAALAYGTESIRKVDKIVGPGNAFVARAKKWVFGDVAIDMIAGPSEVCIIADKTCNPRFAAADLLSQAEHDEDAAAICITTDKNIAKQIQEEVLKQLGSLERMQIAEESLHRHGRIVLAANLDEAFQLVNLLAPEHLQIITANPMEQIHSVQNAGAIFLGSYSPEVLGDYFAGPNHTLPTSGTAAFASPLGVYDFLKKSSIIQYSQPALLAAADHISTIADTEGLDAHSKAIMYRKEDALSEANRFREKQQKQK</sequence>
<evidence type="ECO:0000256" key="7">
    <source>
        <dbReference type="ARBA" id="ARBA00023002"/>
    </source>
</evidence>
<accession>A0ABU5CA80</accession>
<keyword evidence="5" id="KW-0479">Metal-binding</keyword>
<dbReference type="GO" id="GO:0004399">
    <property type="term" value="F:histidinol dehydrogenase activity"/>
    <property type="evidence" value="ECO:0007669"/>
    <property type="project" value="UniProtKB-EC"/>
</dbReference>
<comment type="function">
    <text evidence="2">Catalyzes the sequential NAD-dependent oxidations of L-histidinol to L-histidinaldehyde and then to L-histidine.</text>
</comment>
<evidence type="ECO:0000256" key="2">
    <source>
        <dbReference type="ARBA" id="ARBA00003850"/>
    </source>
</evidence>
<reference evidence="10 11" key="1">
    <citation type="submission" date="2023-10" db="EMBL/GenBank/DDBJ databases">
        <title>Virgibacillus halophilus 5B73C genome.</title>
        <authorList>
            <person name="Miliotis G."/>
            <person name="Sengupta P."/>
            <person name="Hameed A."/>
            <person name="Chuvochina M."/>
            <person name="Mcdonagh F."/>
            <person name="Simpson A.C."/>
            <person name="Singh N.K."/>
            <person name="Rekha P.D."/>
            <person name="Raman K."/>
            <person name="Hugenholtz P."/>
            <person name="Venkateswaran K."/>
        </authorList>
    </citation>
    <scope>NUCLEOTIDE SEQUENCE [LARGE SCALE GENOMIC DNA]</scope>
    <source>
        <strain evidence="10 11">5B73C</strain>
    </source>
</reference>
<dbReference type="CDD" id="cd06572">
    <property type="entry name" value="Histidinol_dh"/>
    <property type="match status" value="1"/>
</dbReference>
<dbReference type="Proteomes" id="UP001281447">
    <property type="component" value="Unassembled WGS sequence"/>
</dbReference>
<evidence type="ECO:0000256" key="5">
    <source>
        <dbReference type="ARBA" id="ARBA00022723"/>
    </source>
</evidence>
<protein>
    <recommendedName>
        <fullName evidence="4">histidinol dehydrogenase</fullName>
        <ecNumber evidence="4">1.1.1.23</ecNumber>
    </recommendedName>
</protein>
<evidence type="ECO:0000256" key="4">
    <source>
        <dbReference type="ARBA" id="ARBA00012965"/>
    </source>
</evidence>